<dbReference type="Proteomes" id="UP000652761">
    <property type="component" value="Unassembled WGS sequence"/>
</dbReference>
<reference evidence="1" key="1">
    <citation type="submission" date="2017-07" db="EMBL/GenBank/DDBJ databases">
        <title>Taro Niue Genome Assembly and Annotation.</title>
        <authorList>
            <person name="Atibalentja N."/>
            <person name="Keating K."/>
            <person name="Fields C.J."/>
        </authorList>
    </citation>
    <scope>NUCLEOTIDE SEQUENCE</scope>
    <source>
        <strain evidence="1">Niue_2</strain>
        <tissue evidence="1">Leaf</tissue>
    </source>
</reference>
<evidence type="ECO:0000313" key="2">
    <source>
        <dbReference type="Proteomes" id="UP000652761"/>
    </source>
</evidence>
<keyword evidence="2" id="KW-1185">Reference proteome</keyword>
<evidence type="ECO:0000313" key="1">
    <source>
        <dbReference type="EMBL" id="MQL91861.1"/>
    </source>
</evidence>
<accession>A0A843V6F1</accession>
<sequence length="156" mass="17726">MYLWRWCRPRFLDRCLGCWAFRWCCRWGLGMDGFGGGGLGLSGTSSNPNGAGRDNNLFDASQYDFFGKDAMGEVELGGLEDDGDEDVGLIGIDGDDVHFSSLGEREEVGAKSVSWRMVWGKGEEVPRDEFVWWRLEMWRKQGKGKEWWVAVGGWLR</sequence>
<dbReference type="EMBL" id="NMUH01001386">
    <property type="protein sequence ID" value="MQL91861.1"/>
    <property type="molecule type" value="Genomic_DNA"/>
</dbReference>
<proteinExistence type="predicted"/>
<dbReference type="AlphaFoldDB" id="A0A843V6F1"/>
<comment type="caution">
    <text evidence="1">The sequence shown here is derived from an EMBL/GenBank/DDBJ whole genome shotgun (WGS) entry which is preliminary data.</text>
</comment>
<organism evidence="1 2">
    <name type="scientific">Colocasia esculenta</name>
    <name type="common">Wild taro</name>
    <name type="synonym">Arum esculentum</name>
    <dbReference type="NCBI Taxonomy" id="4460"/>
    <lineage>
        <taxon>Eukaryota</taxon>
        <taxon>Viridiplantae</taxon>
        <taxon>Streptophyta</taxon>
        <taxon>Embryophyta</taxon>
        <taxon>Tracheophyta</taxon>
        <taxon>Spermatophyta</taxon>
        <taxon>Magnoliopsida</taxon>
        <taxon>Liliopsida</taxon>
        <taxon>Araceae</taxon>
        <taxon>Aroideae</taxon>
        <taxon>Colocasieae</taxon>
        <taxon>Colocasia</taxon>
    </lineage>
</organism>
<protein>
    <submittedName>
        <fullName evidence="1">Uncharacterized protein</fullName>
    </submittedName>
</protein>
<name>A0A843V6F1_COLES</name>
<gene>
    <name evidence="1" type="ORF">Taro_024474</name>
</gene>